<dbReference type="Proteomes" id="UP000317835">
    <property type="component" value="Chromosome"/>
</dbReference>
<name>A0A518H7C7_9BACT</name>
<dbReference type="GO" id="GO:0005737">
    <property type="term" value="C:cytoplasm"/>
    <property type="evidence" value="ECO:0007669"/>
    <property type="project" value="TreeGrafter"/>
</dbReference>
<accession>A0A518H7C7</accession>
<keyword evidence="4 7" id="KW-0378">Hydrolase</keyword>
<evidence type="ECO:0000256" key="7">
    <source>
        <dbReference type="HAMAP-Rule" id="MF_00220"/>
    </source>
</evidence>
<feature type="binding site" evidence="7">
    <location>
        <begin position="63"/>
        <end position="65"/>
    </location>
    <ligand>
        <name>substrate</name>
    </ligand>
</feature>
<organism evidence="10 11">
    <name type="scientific">Tautonia plasticadhaerens</name>
    <dbReference type="NCBI Taxonomy" id="2527974"/>
    <lineage>
        <taxon>Bacteria</taxon>
        <taxon>Pseudomonadati</taxon>
        <taxon>Planctomycetota</taxon>
        <taxon>Planctomycetia</taxon>
        <taxon>Isosphaerales</taxon>
        <taxon>Isosphaeraceae</taxon>
        <taxon>Tautonia</taxon>
    </lineage>
</organism>
<feature type="binding site" evidence="7">
    <location>
        <position position="279"/>
    </location>
    <ligand>
        <name>substrate</name>
    </ligand>
</feature>
<protein>
    <recommendedName>
        <fullName evidence="7">Dihydroorotase</fullName>
        <shortName evidence="7">DHOase</shortName>
        <ecNumber evidence="7">3.5.2.3</ecNumber>
    </recommendedName>
</protein>
<feature type="binding site" evidence="7">
    <location>
        <begin position="324"/>
        <end position="325"/>
    </location>
    <ligand>
        <name>substrate</name>
    </ligand>
</feature>
<evidence type="ECO:0000256" key="3">
    <source>
        <dbReference type="ARBA" id="ARBA00022723"/>
    </source>
</evidence>
<dbReference type="InterPro" id="IPR002195">
    <property type="entry name" value="Dihydroorotase_CS"/>
</dbReference>
<feature type="active site" evidence="7">
    <location>
        <position position="306"/>
    </location>
</feature>
<evidence type="ECO:0000259" key="9">
    <source>
        <dbReference type="Pfam" id="PF12890"/>
    </source>
</evidence>
<proteinExistence type="inferred from homology"/>
<dbReference type="SUPFAM" id="SSF51556">
    <property type="entry name" value="Metallo-dependent hydrolases"/>
    <property type="match status" value="1"/>
</dbReference>
<feature type="binding site" evidence="7">
    <location>
        <position position="153"/>
    </location>
    <ligand>
        <name>Zn(2+)</name>
        <dbReference type="ChEBI" id="CHEBI:29105"/>
        <label>1</label>
    </ligand>
</feature>
<feature type="binding site" evidence="7">
    <location>
        <position position="180"/>
    </location>
    <ligand>
        <name>Zn(2+)</name>
        <dbReference type="ChEBI" id="CHEBI:29105"/>
        <label>2</label>
    </ligand>
</feature>
<dbReference type="AlphaFoldDB" id="A0A518H7C7"/>
<feature type="binding site" evidence="7">
    <location>
        <position position="95"/>
    </location>
    <ligand>
        <name>substrate</name>
    </ligand>
</feature>
<dbReference type="SUPFAM" id="SSF51338">
    <property type="entry name" value="Composite domain of metallo-dependent hydrolases"/>
    <property type="match status" value="1"/>
</dbReference>
<dbReference type="HAMAP" id="MF_00220_B">
    <property type="entry name" value="PyrC_classI_B"/>
    <property type="match status" value="1"/>
</dbReference>
<dbReference type="GO" id="GO:0008270">
    <property type="term" value="F:zinc ion binding"/>
    <property type="evidence" value="ECO:0007669"/>
    <property type="project" value="UniProtKB-UniRule"/>
</dbReference>
<dbReference type="UniPathway" id="UPA00070">
    <property type="reaction ID" value="UER00117"/>
</dbReference>
<evidence type="ECO:0000259" key="8">
    <source>
        <dbReference type="Pfam" id="PF07969"/>
    </source>
</evidence>
<feature type="binding site" evidence="7">
    <location>
        <position position="306"/>
    </location>
    <ligand>
        <name>Zn(2+)</name>
        <dbReference type="ChEBI" id="CHEBI:29105"/>
        <label>1</label>
    </ligand>
</feature>
<evidence type="ECO:0000256" key="6">
    <source>
        <dbReference type="ARBA" id="ARBA00022975"/>
    </source>
</evidence>
<dbReference type="NCBIfam" id="TIGR00857">
    <property type="entry name" value="pyrC_multi"/>
    <property type="match status" value="1"/>
</dbReference>
<comment type="function">
    <text evidence="1 7">Catalyzes the reversible cyclization of carbamoyl aspartate to dihydroorotate.</text>
</comment>
<comment type="similarity">
    <text evidence="2 7">Belongs to the metallo-dependent hydrolases superfamily. DHOase family. Class I DHOase subfamily.</text>
</comment>
<comment type="catalytic activity">
    <reaction evidence="7">
        <text>(S)-dihydroorotate + H2O = N-carbamoyl-L-aspartate + H(+)</text>
        <dbReference type="Rhea" id="RHEA:24296"/>
        <dbReference type="ChEBI" id="CHEBI:15377"/>
        <dbReference type="ChEBI" id="CHEBI:15378"/>
        <dbReference type="ChEBI" id="CHEBI:30864"/>
        <dbReference type="ChEBI" id="CHEBI:32814"/>
        <dbReference type="EC" id="3.5.2.3"/>
    </reaction>
</comment>
<feature type="domain" description="Dihydroorotase catalytic" evidence="9">
    <location>
        <begin position="52"/>
        <end position="236"/>
    </location>
</feature>
<keyword evidence="3 7" id="KW-0479">Metal-binding</keyword>
<dbReference type="EC" id="3.5.2.3" evidence="7"/>
<dbReference type="Gene3D" id="2.30.40.10">
    <property type="entry name" value="Urease, subunit C, domain 1"/>
    <property type="match status" value="1"/>
</dbReference>
<evidence type="ECO:0000256" key="2">
    <source>
        <dbReference type="ARBA" id="ARBA00010286"/>
    </source>
</evidence>
<evidence type="ECO:0000256" key="1">
    <source>
        <dbReference type="ARBA" id="ARBA00002368"/>
    </source>
</evidence>
<dbReference type="RefSeq" id="WP_145273559.1">
    <property type="nucleotide sequence ID" value="NZ_CP036426.1"/>
</dbReference>
<feature type="binding site" evidence="7">
    <location>
        <position position="310"/>
    </location>
    <ligand>
        <name>substrate</name>
    </ligand>
</feature>
<dbReference type="OrthoDB" id="9765462at2"/>
<dbReference type="GO" id="GO:0044205">
    <property type="term" value="P:'de novo' UMP biosynthetic process"/>
    <property type="evidence" value="ECO:0007669"/>
    <property type="project" value="UniProtKB-UniRule"/>
</dbReference>
<dbReference type="GO" id="GO:0004038">
    <property type="term" value="F:allantoinase activity"/>
    <property type="evidence" value="ECO:0007669"/>
    <property type="project" value="TreeGrafter"/>
</dbReference>
<gene>
    <name evidence="7 10" type="primary">pyrC</name>
    <name evidence="10" type="ORF">ElP_46890</name>
</gene>
<dbReference type="PROSITE" id="PS00483">
    <property type="entry name" value="DIHYDROOROTASE_2"/>
    <property type="match status" value="1"/>
</dbReference>
<feature type="binding site" evidence="7">
    <location>
        <position position="233"/>
    </location>
    <ligand>
        <name>Zn(2+)</name>
        <dbReference type="ChEBI" id="CHEBI:29105"/>
        <label>2</label>
    </ligand>
</feature>
<dbReference type="InterPro" id="IPR050138">
    <property type="entry name" value="DHOase/Allantoinase_Hydrolase"/>
</dbReference>
<evidence type="ECO:0000313" key="10">
    <source>
        <dbReference type="EMBL" id="QDV36760.1"/>
    </source>
</evidence>
<feature type="binding site" evidence="7">
    <location>
        <position position="153"/>
    </location>
    <ligand>
        <name>Zn(2+)</name>
        <dbReference type="ChEBI" id="CHEBI:29105"/>
        <label>2</label>
    </ligand>
</feature>
<keyword evidence="5 7" id="KW-0862">Zinc</keyword>
<feature type="domain" description="Amidohydrolase 3" evidence="8">
    <location>
        <begin position="331"/>
        <end position="423"/>
    </location>
</feature>
<dbReference type="InterPro" id="IPR011059">
    <property type="entry name" value="Metal-dep_hydrolase_composite"/>
</dbReference>
<dbReference type="KEGG" id="tpla:ElP_46890"/>
<dbReference type="CDD" id="cd01317">
    <property type="entry name" value="DHOase_IIa"/>
    <property type="match status" value="1"/>
</dbReference>
<comment type="cofactor">
    <cofactor evidence="7">
        <name>Zn(2+)</name>
        <dbReference type="ChEBI" id="CHEBI:29105"/>
    </cofactor>
    <text evidence="7">Binds 2 Zn(2+) ions per subunit.</text>
</comment>
<dbReference type="PANTHER" id="PTHR43668">
    <property type="entry name" value="ALLANTOINASE"/>
    <property type="match status" value="1"/>
</dbReference>
<sequence>MSTIHIKGGRVIDPGQGVDASLDVWLRDRKVLAVGREGPGDADEVIDAGGLIVCPGLIDCHVHLREPGNEEDETIATGADAALAGGVTTVACMPNTIPPLDTPAGVEYIVLQAKRAKKCNVYPVGAVSKGRSGGELAELGRLVEAGAVAFTDDGAPVANPSLMKRALQYASMFDKVIMQHCQVMELTDGGVMNGGYQSMRLGIPGMPPEAEDIMVARDIRLAEVTGGRLHIQHISTARAVEVVREGKRRGVRVTAEACPHHFTLTDDRLESFDSHFKMNPPLRTSEDVQAVIEGLTDGTIEVLSTDHAPHAPEKKARELNLAPFGIIGLETLVPLVVTHLIGPGHLDWPTAIRMLTVAPADLLGLGHRKGSLAPGFDADVTILDPSARWTVDPGRSRSKSRNTPFGGWEVTGRAHTVIVNGEIRFRHDPGERGDLPAG</sequence>
<dbReference type="Pfam" id="PF07969">
    <property type="entry name" value="Amidohydro_3"/>
    <property type="match status" value="1"/>
</dbReference>
<dbReference type="Pfam" id="PF12890">
    <property type="entry name" value="DHOase"/>
    <property type="match status" value="1"/>
</dbReference>
<keyword evidence="6 7" id="KW-0665">Pyrimidine biosynthesis</keyword>
<dbReference type="Gene3D" id="3.20.20.140">
    <property type="entry name" value="Metal-dependent hydrolases"/>
    <property type="match status" value="1"/>
</dbReference>
<dbReference type="InterPro" id="IPR004722">
    <property type="entry name" value="DHOase"/>
</dbReference>
<dbReference type="InterPro" id="IPR013108">
    <property type="entry name" value="Amidohydro_3"/>
</dbReference>
<dbReference type="GO" id="GO:0004151">
    <property type="term" value="F:dihydroorotase activity"/>
    <property type="evidence" value="ECO:0007669"/>
    <property type="project" value="UniProtKB-UniRule"/>
</dbReference>
<evidence type="ECO:0000313" key="11">
    <source>
        <dbReference type="Proteomes" id="UP000317835"/>
    </source>
</evidence>
<reference evidence="10 11" key="1">
    <citation type="submission" date="2019-02" db="EMBL/GenBank/DDBJ databases">
        <title>Deep-cultivation of Planctomycetes and their phenomic and genomic characterization uncovers novel biology.</title>
        <authorList>
            <person name="Wiegand S."/>
            <person name="Jogler M."/>
            <person name="Boedeker C."/>
            <person name="Pinto D."/>
            <person name="Vollmers J."/>
            <person name="Rivas-Marin E."/>
            <person name="Kohn T."/>
            <person name="Peeters S.H."/>
            <person name="Heuer A."/>
            <person name="Rast P."/>
            <person name="Oberbeckmann S."/>
            <person name="Bunk B."/>
            <person name="Jeske O."/>
            <person name="Meyerdierks A."/>
            <person name="Storesund J.E."/>
            <person name="Kallscheuer N."/>
            <person name="Luecker S."/>
            <person name="Lage O.M."/>
            <person name="Pohl T."/>
            <person name="Merkel B.J."/>
            <person name="Hornburger P."/>
            <person name="Mueller R.-W."/>
            <person name="Bruemmer F."/>
            <person name="Labrenz M."/>
            <person name="Spormann A.M."/>
            <person name="Op den Camp H."/>
            <person name="Overmann J."/>
            <person name="Amann R."/>
            <person name="Jetten M.S.M."/>
            <person name="Mascher T."/>
            <person name="Medema M.H."/>
            <person name="Devos D.P."/>
            <person name="Kaster A.-K."/>
            <person name="Ovreas L."/>
            <person name="Rohde M."/>
            <person name="Galperin M.Y."/>
            <person name="Jogler C."/>
        </authorList>
    </citation>
    <scope>NUCLEOTIDE SEQUENCE [LARGE SCALE GENOMIC DNA]</scope>
    <source>
        <strain evidence="10 11">ElP</strain>
    </source>
</reference>
<dbReference type="InterPro" id="IPR032466">
    <property type="entry name" value="Metal_Hydrolase"/>
</dbReference>
<evidence type="ECO:0000256" key="5">
    <source>
        <dbReference type="ARBA" id="ARBA00022833"/>
    </source>
</evidence>
<dbReference type="InterPro" id="IPR024403">
    <property type="entry name" value="DHOase_cat"/>
</dbReference>
<dbReference type="EMBL" id="CP036426">
    <property type="protein sequence ID" value="QDV36760.1"/>
    <property type="molecule type" value="Genomic_DNA"/>
</dbReference>
<dbReference type="GO" id="GO:0006145">
    <property type="term" value="P:purine nucleobase catabolic process"/>
    <property type="evidence" value="ECO:0007669"/>
    <property type="project" value="TreeGrafter"/>
</dbReference>
<feature type="binding site" evidence="7">
    <location>
        <position position="63"/>
    </location>
    <ligand>
        <name>Zn(2+)</name>
        <dbReference type="ChEBI" id="CHEBI:29105"/>
        <label>1</label>
    </ligand>
</feature>
<keyword evidence="11" id="KW-1185">Reference proteome</keyword>
<evidence type="ECO:0000256" key="4">
    <source>
        <dbReference type="ARBA" id="ARBA00022801"/>
    </source>
</evidence>
<feature type="binding site" evidence="7">
    <location>
        <position position="61"/>
    </location>
    <ligand>
        <name>Zn(2+)</name>
        <dbReference type="ChEBI" id="CHEBI:29105"/>
        <label>1</label>
    </ligand>
</feature>
<dbReference type="PANTHER" id="PTHR43668:SF2">
    <property type="entry name" value="ALLANTOINASE"/>
    <property type="match status" value="1"/>
</dbReference>
<comment type="pathway">
    <text evidence="7">Pyrimidine metabolism; UMP biosynthesis via de novo pathway; (S)-dihydroorotate from bicarbonate: step 3/3.</text>
</comment>